<organism evidence="3 4">
    <name type="scientific">Nonomuraea fuscirosea</name>
    <dbReference type="NCBI Taxonomy" id="1291556"/>
    <lineage>
        <taxon>Bacteria</taxon>
        <taxon>Bacillati</taxon>
        <taxon>Actinomycetota</taxon>
        <taxon>Actinomycetes</taxon>
        <taxon>Streptosporangiales</taxon>
        <taxon>Streptosporangiaceae</taxon>
        <taxon>Nonomuraea</taxon>
    </lineage>
</organism>
<evidence type="ECO:0000256" key="1">
    <source>
        <dbReference type="SAM" id="MobiDB-lite"/>
    </source>
</evidence>
<keyword evidence="2" id="KW-0812">Transmembrane</keyword>
<feature type="compositionally biased region" description="Pro residues" evidence="1">
    <location>
        <begin position="337"/>
        <end position="357"/>
    </location>
</feature>
<dbReference type="SUPFAM" id="SSF56112">
    <property type="entry name" value="Protein kinase-like (PK-like)"/>
    <property type="match status" value="1"/>
</dbReference>
<dbReference type="InterPro" id="IPR011009">
    <property type="entry name" value="Kinase-like_dom_sf"/>
</dbReference>
<dbReference type="OrthoDB" id="3700382at2"/>
<accession>A0A2T0M4Y9</accession>
<proteinExistence type="predicted"/>
<evidence type="ECO:0008006" key="5">
    <source>
        <dbReference type="Google" id="ProtNLM"/>
    </source>
</evidence>
<feature type="region of interest" description="Disordered" evidence="1">
    <location>
        <begin position="316"/>
        <end position="362"/>
    </location>
</feature>
<dbReference type="AlphaFoldDB" id="A0A2T0M4Y9"/>
<comment type="caution">
    <text evidence="3">The sequence shown here is derived from an EMBL/GenBank/DDBJ whole genome shotgun (WGS) entry which is preliminary data.</text>
</comment>
<keyword evidence="4" id="KW-1185">Reference proteome</keyword>
<dbReference type="EMBL" id="PVNG01000032">
    <property type="protein sequence ID" value="PRX52259.1"/>
    <property type="molecule type" value="Genomic_DNA"/>
</dbReference>
<dbReference type="Gene3D" id="1.10.510.10">
    <property type="entry name" value="Transferase(Phosphotransferase) domain 1"/>
    <property type="match status" value="1"/>
</dbReference>
<reference evidence="3 4" key="1">
    <citation type="submission" date="2018-03" db="EMBL/GenBank/DDBJ databases">
        <title>Genomic Encyclopedia of Type Strains, Phase III (KMG-III): the genomes of soil and plant-associated and newly described type strains.</title>
        <authorList>
            <person name="Whitman W."/>
        </authorList>
    </citation>
    <scope>NUCLEOTIDE SEQUENCE [LARGE SCALE GENOMIC DNA]</scope>
    <source>
        <strain evidence="3 4">CGMCC 4.7104</strain>
    </source>
</reference>
<keyword evidence="2" id="KW-0472">Membrane</keyword>
<dbReference type="Proteomes" id="UP000238312">
    <property type="component" value="Unassembled WGS sequence"/>
</dbReference>
<feature type="transmembrane region" description="Helical" evidence="2">
    <location>
        <begin position="372"/>
        <end position="392"/>
    </location>
</feature>
<gene>
    <name evidence="3" type="ORF">B0I32_1329</name>
</gene>
<evidence type="ECO:0000256" key="2">
    <source>
        <dbReference type="SAM" id="Phobius"/>
    </source>
</evidence>
<name>A0A2T0M4Y9_9ACTN</name>
<dbReference type="RefSeq" id="WP_106251804.1">
    <property type="nucleotide sequence ID" value="NZ_PVNG01000032.1"/>
</dbReference>
<evidence type="ECO:0000313" key="4">
    <source>
        <dbReference type="Proteomes" id="UP000238312"/>
    </source>
</evidence>
<protein>
    <recommendedName>
        <fullName evidence="5">Protein kinase domain-containing protein</fullName>
    </recommendedName>
</protein>
<sequence length="393" mass="43145">MGEGSAYLPEQVSLSELVLQPGLSGVGGQAMRVVRCLGPDAEEYLYKEYTEEVCEGLRPQPMKDLVSWRRRLTVEERAELDRRCAWPMATVVNGGKIRGILITPAPADMYEDDLGDPEPRHLDVLARKPDVAFRVGAPYYESPVKLAVLAVFFDTMLWLHRHGYAIGDLHPHNALFSFDGLAGEPRVLLIDCDSCVPMSGIPAFAPQDPEIWKMPGLQSFGPRSDLYKFGWMVVRCLQENLESVSLQRHTLLAVMRGSTYELLSSICAGQEVPGAAGTLRGKAALWRSLISSQALYVQNDDHTRAFWLPRAVTPDSPTRLMGRPPPTGAQPSASSPAPVPYPVPPPAPVPPPTPYPHPRWQQPVQRKSSSSVLPVVVLVALVLVVILVILAAQ</sequence>
<evidence type="ECO:0000313" key="3">
    <source>
        <dbReference type="EMBL" id="PRX52259.1"/>
    </source>
</evidence>
<keyword evidence="2" id="KW-1133">Transmembrane helix</keyword>